<dbReference type="RefSeq" id="WP_091991866.1">
    <property type="nucleotide sequence ID" value="NZ_FOLO01000099.1"/>
</dbReference>
<dbReference type="InterPro" id="IPR026350">
    <property type="entry name" value="GxxExxY"/>
</dbReference>
<dbReference type="Pfam" id="PF13366">
    <property type="entry name" value="PDDEXK_3"/>
    <property type="match status" value="1"/>
</dbReference>
<sequence length="123" mass="13524">MEKDFLTQKVIGCAIEVHKELGPGLLESSYESCLLYELNQAGILAQSQVLLPINYKGMTIDAGYRLDVLIPGVLILELKAVDKLQAIHTAQLITYLKLTGIKTGLLINFNVNKLVDGVKRISV</sequence>
<organism evidence="1 2">
    <name type="scientific">Pseudoalteromonas denitrificans DSM 6059</name>
    <dbReference type="NCBI Taxonomy" id="1123010"/>
    <lineage>
        <taxon>Bacteria</taxon>
        <taxon>Pseudomonadati</taxon>
        <taxon>Pseudomonadota</taxon>
        <taxon>Gammaproteobacteria</taxon>
        <taxon>Alteromonadales</taxon>
        <taxon>Pseudoalteromonadaceae</taxon>
        <taxon>Pseudoalteromonas</taxon>
    </lineage>
</organism>
<dbReference type="EMBL" id="FOLO01000099">
    <property type="protein sequence ID" value="SFD75071.1"/>
    <property type="molecule type" value="Genomic_DNA"/>
</dbReference>
<dbReference type="Proteomes" id="UP000198862">
    <property type="component" value="Unassembled WGS sequence"/>
</dbReference>
<dbReference type="NCBIfam" id="TIGR04256">
    <property type="entry name" value="GxxExxY"/>
    <property type="match status" value="1"/>
</dbReference>
<evidence type="ECO:0000313" key="2">
    <source>
        <dbReference type="Proteomes" id="UP000198862"/>
    </source>
</evidence>
<dbReference type="AlphaFoldDB" id="A0A1I1UW93"/>
<evidence type="ECO:0000313" key="1">
    <source>
        <dbReference type="EMBL" id="SFD75071.1"/>
    </source>
</evidence>
<dbReference type="STRING" id="1123010.SAMN02745724_05352"/>
<protein>
    <submittedName>
        <fullName evidence="1">GxxExxY protein</fullName>
    </submittedName>
</protein>
<name>A0A1I1UW93_9GAMM</name>
<accession>A0A1I1UW93</accession>
<reference evidence="1 2" key="1">
    <citation type="submission" date="2016-10" db="EMBL/GenBank/DDBJ databases">
        <authorList>
            <person name="de Groot N.N."/>
        </authorList>
    </citation>
    <scope>NUCLEOTIDE SEQUENCE [LARGE SCALE GENOMIC DNA]</scope>
    <source>
        <strain evidence="1 2">DSM 6059</strain>
    </source>
</reference>
<proteinExistence type="predicted"/>
<dbReference type="OrthoDB" id="9806869at2"/>
<keyword evidence="2" id="KW-1185">Reference proteome</keyword>
<gene>
    <name evidence="1" type="ORF">SAMN02745724_05352</name>
</gene>